<dbReference type="Proteomes" id="UP000694044">
    <property type="component" value="Unassembled WGS sequence"/>
</dbReference>
<dbReference type="PROSITE" id="PS50011">
    <property type="entry name" value="PROTEIN_KINASE_DOM"/>
    <property type="match status" value="1"/>
</dbReference>
<dbReference type="PANTHER" id="PTHR44329:SF214">
    <property type="entry name" value="PROTEIN KINASE DOMAIN-CONTAINING PROTEIN"/>
    <property type="match status" value="1"/>
</dbReference>
<dbReference type="Pfam" id="PF07714">
    <property type="entry name" value="PK_Tyr_Ser-Thr"/>
    <property type="match status" value="1"/>
</dbReference>
<dbReference type="GO" id="GO:0005524">
    <property type="term" value="F:ATP binding"/>
    <property type="evidence" value="ECO:0007669"/>
    <property type="project" value="InterPro"/>
</dbReference>
<dbReference type="InterPro" id="IPR000719">
    <property type="entry name" value="Prot_kinase_dom"/>
</dbReference>
<comment type="caution">
    <text evidence="2">The sequence shown here is derived from an EMBL/GenBank/DDBJ whole genome shotgun (WGS) entry which is preliminary data.</text>
</comment>
<feature type="domain" description="Protein kinase" evidence="1">
    <location>
        <begin position="212"/>
        <end position="486"/>
    </location>
</feature>
<dbReference type="OrthoDB" id="119646at2759"/>
<reference evidence="2" key="1">
    <citation type="submission" date="2021-02" db="EMBL/GenBank/DDBJ databases">
        <authorList>
            <person name="Palmer J.M."/>
        </authorList>
    </citation>
    <scope>NUCLEOTIDE SEQUENCE</scope>
    <source>
        <strain evidence="2">SCRP734</strain>
    </source>
</reference>
<dbReference type="GO" id="GO:0004674">
    <property type="term" value="F:protein serine/threonine kinase activity"/>
    <property type="evidence" value="ECO:0007669"/>
    <property type="project" value="TreeGrafter"/>
</dbReference>
<accession>A0A8T1VUN9</accession>
<evidence type="ECO:0000259" key="1">
    <source>
        <dbReference type="PROSITE" id="PS50011"/>
    </source>
</evidence>
<evidence type="ECO:0000313" key="3">
    <source>
        <dbReference type="Proteomes" id="UP000694044"/>
    </source>
</evidence>
<gene>
    <name evidence="2" type="ORF">PHYPSEUDO_003904</name>
</gene>
<evidence type="ECO:0000313" key="2">
    <source>
        <dbReference type="EMBL" id="KAG7383224.1"/>
    </source>
</evidence>
<dbReference type="InterPro" id="IPR001245">
    <property type="entry name" value="Ser-Thr/Tyr_kinase_cat_dom"/>
</dbReference>
<proteinExistence type="predicted"/>
<keyword evidence="3" id="KW-1185">Reference proteome</keyword>
<protein>
    <recommendedName>
        <fullName evidence="1">Protein kinase domain-containing protein</fullName>
    </recommendedName>
</protein>
<dbReference type="EMBL" id="JAGDFM010000182">
    <property type="protein sequence ID" value="KAG7383224.1"/>
    <property type="molecule type" value="Genomic_DNA"/>
</dbReference>
<sequence>MSESFPVHGLKGSPSSLKALADLSSRCRRMPENQKLSEQVLRRLKYLHDRVAPLDGGDPKSPKAKYTNVVVRFVKLLQRKPLLLRLASCETLVLTIRGLQDKLTEVARALALADQPAVAQWEEKWDADRAEQFGKLSQLVRGASDRMLVNEFRGDKKVQAALMALHSSIRWKGQSEDLASLKEATFARVSAYLHQEGLRTFDWFIPIDDVEYEDEAIGATGTFGDVCRGSWLHDGERTEVVIKRLFQNTASDSDGAFLRQLELWGGLPEDDHILKLYGGSHVSTPQFYVCENAHYGNIAEFLEGGANNEVRFWRLFKQVALGLHFLHRNQTVHGGLKCSNILIGANYTAKLADFGFSTVRTLSAGLSGNADRANAQSVRWKPKEVLQETGSDAAHFESDVYSLAMCMIEAKTHEPPFGIEDELVAMDMIMKGESHPRPKDVKLSDDEWAFISRLSHPDWTKRPSLDEVLKEISVFADAEEKQHPMASLA</sequence>
<dbReference type="PANTHER" id="PTHR44329">
    <property type="entry name" value="SERINE/THREONINE-PROTEIN KINASE TNNI3K-RELATED"/>
    <property type="match status" value="1"/>
</dbReference>
<dbReference type="AlphaFoldDB" id="A0A8T1VUN9"/>
<dbReference type="InterPro" id="IPR051681">
    <property type="entry name" value="Ser/Thr_Kinases-Pseudokinases"/>
</dbReference>
<organism evidence="2 3">
    <name type="scientific">Phytophthora pseudosyringae</name>
    <dbReference type="NCBI Taxonomy" id="221518"/>
    <lineage>
        <taxon>Eukaryota</taxon>
        <taxon>Sar</taxon>
        <taxon>Stramenopiles</taxon>
        <taxon>Oomycota</taxon>
        <taxon>Peronosporomycetes</taxon>
        <taxon>Peronosporales</taxon>
        <taxon>Peronosporaceae</taxon>
        <taxon>Phytophthora</taxon>
    </lineage>
</organism>
<name>A0A8T1VUN9_9STRA</name>